<dbReference type="AlphaFoldDB" id="A0A853GYG5"/>
<dbReference type="SUPFAM" id="SSF64307">
    <property type="entry name" value="SirA-like"/>
    <property type="match status" value="1"/>
</dbReference>
<gene>
    <name evidence="3" type="ORF">H0A62_09190</name>
</gene>
<evidence type="ECO:0000313" key="3">
    <source>
        <dbReference type="EMBL" id="NYT85776.1"/>
    </source>
</evidence>
<dbReference type="InterPro" id="IPR001455">
    <property type="entry name" value="TusA-like"/>
</dbReference>
<organism evidence="3 4">
    <name type="scientific">Pollutimonas harenae</name>
    <dbReference type="NCBI Taxonomy" id="657015"/>
    <lineage>
        <taxon>Bacteria</taxon>
        <taxon>Pseudomonadati</taxon>
        <taxon>Pseudomonadota</taxon>
        <taxon>Betaproteobacteria</taxon>
        <taxon>Burkholderiales</taxon>
        <taxon>Alcaligenaceae</taxon>
        <taxon>Pollutimonas</taxon>
    </lineage>
</organism>
<reference evidence="3 4" key="1">
    <citation type="submission" date="2020-07" db="EMBL/GenBank/DDBJ databases">
        <title>Taxonomic revisions and descriptions of new bacterial species based on genomic comparisons in the high-G+C-content subgroup of the family Alcaligenaceae.</title>
        <authorList>
            <person name="Szabo A."/>
            <person name="Felfoldi T."/>
        </authorList>
    </citation>
    <scope>NUCLEOTIDE SEQUENCE [LARGE SCALE GENOMIC DNA]</scope>
    <source>
        <strain evidence="3 4">DSM 25667</strain>
    </source>
</reference>
<dbReference type="Proteomes" id="UP000554144">
    <property type="component" value="Unassembled WGS sequence"/>
</dbReference>
<dbReference type="InterPro" id="IPR036868">
    <property type="entry name" value="TusA-like_sf"/>
</dbReference>
<dbReference type="RefSeq" id="WP_130039337.1">
    <property type="nucleotide sequence ID" value="NZ_JACCEV010000002.1"/>
</dbReference>
<dbReference type="PROSITE" id="PS01148">
    <property type="entry name" value="UPF0033"/>
    <property type="match status" value="1"/>
</dbReference>
<evidence type="ECO:0000313" key="4">
    <source>
        <dbReference type="Proteomes" id="UP000554144"/>
    </source>
</evidence>
<dbReference type="GO" id="GO:0016740">
    <property type="term" value="F:transferase activity"/>
    <property type="evidence" value="ECO:0007669"/>
    <property type="project" value="UniProtKB-KW"/>
</dbReference>
<accession>A0A853GYG5</accession>
<dbReference type="OrthoDB" id="9797551at2"/>
<evidence type="ECO:0000259" key="2">
    <source>
        <dbReference type="PROSITE" id="PS01148"/>
    </source>
</evidence>
<dbReference type="EMBL" id="JACCEV010000002">
    <property type="protein sequence ID" value="NYT85776.1"/>
    <property type="molecule type" value="Genomic_DNA"/>
</dbReference>
<keyword evidence="3" id="KW-0808">Transferase</keyword>
<comment type="similarity">
    <text evidence="1">Belongs to the sulfur carrier protein TusA family.</text>
</comment>
<keyword evidence="4" id="KW-1185">Reference proteome</keyword>
<comment type="caution">
    <text evidence="3">The sequence shown here is derived from an EMBL/GenBank/DDBJ whole genome shotgun (WGS) entry which is preliminary data.</text>
</comment>
<evidence type="ECO:0000256" key="1">
    <source>
        <dbReference type="ARBA" id="ARBA00008984"/>
    </source>
</evidence>
<dbReference type="Gene3D" id="3.30.110.40">
    <property type="entry name" value="TusA-like domain"/>
    <property type="match status" value="1"/>
</dbReference>
<dbReference type="CDD" id="cd00291">
    <property type="entry name" value="SirA_YedF_YeeD"/>
    <property type="match status" value="1"/>
</dbReference>
<protein>
    <submittedName>
        <fullName evidence="3">Sulfurtransferase TusA family protein</fullName>
    </submittedName>
</protein>
<dbReference type="Pfam" id="PF01206">
    <property type="entry name" value="TusA"/>
    <property type="match status" value="1"/>
</dbReference>
<sequence>MTDTDQSLPDAQLEVDASGLKCPLPILRAKKALAQIEGGQVLKVITTDTHAIKDFQAFARQTGNTLEAQLETETGAVHYLRRRAT</sequence>
<name>A0A853GYG5_9BURK</name>
<dbReference type="PANTHER" id="PTHR33279:SF6">
    <property type="entry name" value="SULFUR CARRIER PROTEIN YEDF-RELATED"/>
    <property type="match status" value="1"/>
</dbReference>
<proteinExistence type="inferred from homology"/>
<dbReference type="PANTHER" id="PTHR33279">
    <property type="entry name" value="SULFUR CARRIER PROTEIN YEDF-RELATED"/>
    <property type="match status" value="1"/>
</dbReference>
<feature type="domain" description="UPF0033" evidence="2">
    <location>
        <begin position="15"/>
        <end position="39"/>
    </location>
</feature>